<dbReference type="EMBL" id="CP015970">
    <property type="protein sequence ID" value="AOZ47983.1"/>
    <property type="molecule type" value="Genomic_DNA"/>
</dbReference>
<evidence type="ECO:0000313" key="9">
    <source>
        <dbReference type="Proteomes" id="UP000178666"/>
    </source>
</evidence>
<dbReference type="InterPro" id="IPR050315">
    <property type="entry name" value="FAD-oxidoreductase_2"/>
</dbReference>
<evidence type="ECO:0000256" key="1">
    <source>
        <dbReference type="ARBA" id="ARBA00001974"/>
    </source>
</evidence>
<dbReference type="RefSeq" id="WP_062820363.1">
    <property type="nucleotide sequence ID" value="NZ_CP014352.1"/>
</dbReference>
<name>A0AAC8YH84_9ACTN</name>
<evidence type="ECO:0000313" key="6">
    <source>
        <dbReference type="EMBL" id="AMS06539.1"/>
    </source>
</evidence>
<evidence type="ECO:0000256" key="4">
    <source>
        <dbReference type="ARBA" id="ARBA00023002"/>
    </source>
</evidence>
<keyword evidence="2" id="KW-0285">Flavoprotein</keyword>
<accession>A0AAC8YH84</accession>
<keyword evidence="3" id="KW-0274">FAD</keyword>
<sequence>MSDAHDQTYDVVVVGSGAAAFSTALGAADEGLSVVMIESTDQWGGNTSMSGGGLWLPNNPLMRRDGAADSREEALQYMLATIGEPGPASSKARIEAFLDGVDDFLLTAERHGMRFMRDPDYPDYYPELPGGKIGRAVEGMNFDVKRLGEWAATQRGVVPTPVRTNDVWLLGRAWSTPGGFARGAQFVFRTLGGLVRGKKLVGLGGALAAQFAHAVLVDARVPLHLNSPATGLVTEGDRVVGVRVGDGSTVLRARRGVMLGAGGFESNQEWRRRYQDVTGYTSGNPGNLGGPIALAHDLGAALDYMDDAWWGASLAPYQEGPAMGFLVGERALPYMMIVDGQGRRFANEAESYIDLGHHMNDHDRGGDYWMINDARYNRRYFRTFSIQPGLMKGMAAKGLLARANTLEDLAGRIGVPAGNLRATVERFNGFARTGRDQDFGKGDSAYDRYYGDPTVRPNSCLGPLTKGPFTAYKLVPGDLGTKGGLVTDVDARVLREDGSVIEGLYAAGNTTASVMGHTYPGPGSTIAPASVFGLRGARHMAAQATGRVSSTSSSLA</sequence>
<evidence type="ECO:0000256" key="2">
    <source>
        <dbReference type="ARBA" id="ARBA00022630"/>
    </source>
</evidence>
<evidence type="ECO:0000256" key="3">
    <source>
        <dbReference type="ARBA" id="ARBA00022827"/>
    </source>
</evidence>
<keyword evidence="9" id="KW-1185">Reference proteome</keyword>
<keyword evidence="4" id="KW-0560">Oxidoreductase</keyword>
<dbReference type="EMBL" id="CP014352">
    <property type="protein sequence ID" value="AMS06539.1"/>
    <property type="molecule type" value="Genomic_DNA"/>
</dbReference>
<evidence type="ECO:0000313" key="8">
    <source>
        <dbReference type="Proteomes" id="UP000075221"/>
    </source>
</evidence>
<dbReference type="GO" id="GO:0033765">
    <property type="term" value="F:steroid dehydrogenase activity, acting on the CH-CH group of donors"/>
    <property type="evidence" value="ECO:0007669"/>
    <property type="project" value="UniProtKB-ARBA"/>
</dbReference>
<dbReference type="SUPFAM" id="SSF51905">
    <property type="entry name" value="FAD/NAD(P)-binding domain"/>
    <property type="match status" value="1"/>
</dbReference>
<dbReference type="Proteomes" id="UP000178666">
    <property type="component" value="Chromosome"/>
</dbReference>
<evidence type="ECO:0000259" key="5">
    <source>
        <dbReference type="Pfam" id="PF00890"/>
    </source>
</evidence>
<feature type="domain" description="FAD-dependent oxidoreductase 2 FAD-binding" evidence="5">
    <location>
        <begin position="10"/>
        <end position="526"/>
    </location>
</feature>
<dbReference type="InterPro" id="IPR003953">
    <property type="entry name" value="FAD-dep_OxRdtase_2_FAD-bd"/>
</dbReference>
<dbReference type="Gene3D" id="3.90.700.10">
    <property type="entry name" value="Succinate dehydrogenase/fumarate reductase flavoprotein, catalytic domain"/>
    <property type="match status" value="1"/>
</dbReference>
<dbReference type="InterPro" id="IPR027477">
    <property type="entry name" value="Succ_DH/fumarate_Rdtase_cat_sf"/>
</dbReference>
<reference evidence="7 9" key="1">
    <citation type="journal article" date="2016" name="Plant Dis.">
        <title>Improved production of propionic acid using genome shuffling.</title>
        <authorList>
            <person name="Luna-Flores C.H."/>
            <person name="Palfreyman R.W."/>
            <person name="Kromer J.O."/>
            <person name="Nielsen L.K."/>
            <person name="Marcellin E."/>
        </authorList>
    </citation>
    <scope>NUCLEOTIDE SEQUENCE [LARGE SCALE GENOMIC DNA]</scope>
    <source>
        <strain evidence="7 9">F3E8</strain>
    </source>
</reference>
<dbReference type="Gene3D" id="3.50.50.60">
    <property type="entry name" value="FAD/NAD(P)-binding domain"/>
    <property type="match status" value="2"/>
</dbReference>
<dbReference type="PANTHER" id="PTHR43400:SF10">
    <property type="entry name" value="3-OXOSTEROID 1-DEHYDROGENASE"/>
    <property type="match status" value="1"/>
</dbReference>
<dbReference type="SUPFAM" id="SSF56425">
    <property type="entry name" value="Succinate dehydrogenase/fumarate reductase flavoprotein, catalytic domain"/>
    <property type="match status" value="1"/>
</dbReference>
<proteinExistence type="predicted"/>
<dbReference type="GO" id="GO:0008202">
    <property type="term" value="P:steroid metabolic process"/>
    <property type="evidence" value="ECO:0007669"/>
    <property type="project" value="UniProtKB-ARBA"/>
</dbReference>
<dbReference type="Pfam" id="PF00890">
    <property type="entry name" value="FAD_binding_2"/>
    <property type="match status" value="1"/>
</dbReference>
<reference evidence="6 8" key="2">
    <citation type="submission" date="2016-02" db="EMBL/GenBank/DDBJ databases">
        <title>Complete Genome Sequence of Propionibacterium acidipropionici ATCC 55737.</title>
        <authorList>
            <person name="Luna Flores C.H."/>
            <person name="Nielsen L.K."/>
            <person name="Marcellin E."/>
        </authorList>
    </citation>
    <scope>NUCLEOTIDE SEQUENCE [LARGE SCALE GENOMIC DNA]</scope>
    <source>
        <strain evidence="6 8">ATCC 55737</strain>
    </source>
</reference>
<dbReference type="PANTHER" id="PTHR43400">
    <property type="entry name" value="FUMARATE REDUCTASE"/>
    <property type="match status" value="1"/>
</dbReference>
<evidence type="ECO:0000313" key="7">
    <source>
        <dbReference type="EMBL" id="AOZ47983.1"/>
    </source>
</evidence>
<dbReference type="Proteomes" id="UP000075221">
    <property type="component" value="Chromosome"/>
</dbReference>
<protein>
    <submittedName>
        <fullName evidence="6">Fumarate reductase</fullName>
    </submittedName>
</protein>
<dbReference type="InterPro" id="IPR036188">
    <property type="entry name" value="FAD/NAD-bd_sf"/>
</dbReference>
<organism evidence="6 8">
    <name type="scientific">Acidipropionibacterium acidipropionici</name>
    <dbReference type="NCBI Taxonomy" id="1748"/>
    <lineage>
        <taxon>Bacteria</taxon>
        <taxon>Bacillati</taxon>
        <taxon>Actinomycetota</taxon>
        <taxon>Actinomycetes</taxon>
        <taxon>Propionibacteriales</taxon>
        <taxon>Propionibacteriaceae</taxon>
        <taxon>Acidipropionibacterium</taxon>
    </lineage>
</organism>
<comment type="cofactor">
    <cofactor evidence="1">
        <name>FAD</name>
        <dbReference type="ChEBI" id="CHEBI:57692"/>
    </cofactor>
</comment>
<dbReference type="AlphaFoldDB" id="A0AAC8YH84"/>
<gene>
    <name evidence="7" type="ORF">A8L58_16325</name>
    <name evidence="6" type="ORF">AXH35_14870</name>
</gene>